<protein>
    <recommendedName>
        <fullName evidence="6">Mitochondrial transcription termination factor family protein</fullName>
    </recommendedName>
</protein>
<gene>
    <name evidence="4" type="ORF">TIFTF001_015653</name>
</gene>
<dbReference type="EMBL" id="BTGU01000023">
    <property type="protein sequence ID" value="GMN46481.1"/>
    <property type="molecule type" value="Genomic_DNA"/>
</dbReference>
<keyword evidence="5" id="KW-1185">Reference proteome</keyword>
<dbReference type="PANTHER" id="PTHR13068">
    <property type="entry name" value="CGI-12 PROTEIN-RELATED"/>
    <property type="match status" value="1"/>
</dbReference>
<dbReference type="GO" id="GO:0003676">
    <property type="term" value="F:nucleic acid binding"/>
    <property type="evidence" value="ECO:0007669"/>
    <property type="project" value="InterPro"/>
</dbReference>
<reference evidence="4" key="1">
    <citation type="submission" date="2023-07" db="EMBL/GenBank/DDBJ databases">
        <title>draft genome sequence of fig (Ficus carica).</title>
        <authorList>
            <person name="Takahashi T."/>
            <person name="Nishimura K."/>
        </authorList>
    </citation>
    <scope>NUCLEOTIDE SEQUENCE</scope>
</reference>
<evidence type="ECO:0000313" key="4">
    <source>
        <dbReference type="EMBL" id="GMN46481.1"/>
    </source>
</evidence>
<proteinExistence type="inferred from homology"/>
<evidence type="ECO:0000256" key="2">
    <source>
        <dbReference type="ARBA" id="ARBA00022472"/>
    </source>
</evidence>
<keyword evidence="2" id="KW-0804">Transcription</keyword>
<dbReference type="Proteomes" id="UP001187192">
    <property type="component" value="Unassembled WGS sequence"/>
</dbReference>
<dbReference type="Gene3D" id="1.25.70.10">
    <property type="entry name" value="Transcription termination factor 3, mitochondrial"/>
    <property type="match status" value="1"/>
</dbReference>
<keyword evidence="2" id="KW-0806">Transcription termination</keyword>
<evidence type="ECO:0000256" key="3">
    <source>
        <dbReference type="ARBA" id="ARBA00022946"/>
    </source>
</evidence>
<dbReference type="PANTHER" id="PTHR13068:SF166">
    <property type="entry name" value="TRANSCRIPTION TERMINATION FACTOR MTERF15, MITOCHONDRIAL-LIKE"/>
    <property type="match status" value="1"/>
</dbReference>
<evidence type="ECO:0000256" key="1">
    <source>
        <dbReference type="ARBA" id="ARBA00007692"/>
    </source>
</evidence>
<sequence length="348" mass="38965">MGGRPGGCAGRGAGEPEGCRVQAGGWVGVGRGSLDIRRALKPQFRDFHLLRVLHICPPKLELEFFEAKGVSWPLFAKRLSSFPVVVGSSLAKQIRPSYGFFRNFLQPDEKAIATVERCPHILVANIEKYPRAFNSTSDWFRKIVEEVVEMGFDAKKLSFGQAVIVRYGLSKSMWENKANVFKKLDWSEEEVLEAFERYPMCMMLSEDKFMAGMDFFVGKMGLSPCLIAYRPVLLTMSLKKRLIPRKEVSAEVCHAVRGGSSRALVVVQGKIHQPFIVRSTPHMAGAELPMAMAPGLVKKEFILSQVVLGDQFLQKFVAAHEEEAPELLKLHKEKLHLSNGPEVDNKEC</sequence>
<evidence type="ECO:0000313" key="5">
    <source>
        <dbReference type="Proteomes" id="UP001187192"/>
    </source>
</evidence>
<dbReference type="InterPro" id="IPR003690">
    <property type="entry name" value="MTERF"/>
</dbReference>
<organism evidence="4 5">
    <name type="scientific">Ficus carica</name>
    <name type="common">Common fig</name>
    <dbReference type="NCBI Taxonomy" id="3494"/>
    <lineage>
        <taxon>Eukaryota</taxon>
        <taxon>Viridiplantae</taxon>
        <taxon>Streptophyta</taxon>
        <taxon>Embryophyta</taxon>
        <taxon>Tracheophyta</taxon>
        <taxon>Spermatophyta</taxon>
        <taxon>Magnoliopsida</taxon>
        <taxon>eudicotyledons</taxon>
        <taxon>Gunneridae</taxon>
        <taxon>Pentapetalae</taxon>
        <taxon>rosids</taxon>
        <taxon>fabids</taxon>
        <taxon>Rosales</taxon>
        <taxon>Moraceae</taxon>
        <taxon>Ficeae</taxon>
        <taxon>Ficus</taxon>
    </lineage>
</organism>
<dbReference type="InterPro" id="IPR038538">
    <property type="entry name" value="MTERF_sf"/>
</dbReference>
<dbReference type="AlphaFoldDB" id="A0AA88D832"/>
<dbReference type="SMART" id="SM00733">
    <property type="entry name" value="Mterf"/>
    <property type="match status" value="4"/>
</dbReference>
<name>A0AA88D832_FICCA</name>
<dbReference type="Pfam" id="PF02536">
    <property type="entry name" value="mTERF"/>
    <property type="match status" value="1"/>
</dbReference>
<dbReference type="GO" id="GO:0006353">
    <property type="term" value="P:DNA-templated transcription termination"/>
    <property type="evidence" value="ECO:0007669"/>
    <property type="project" value="UniProtKB-KW"/>
</dbReference>
<comment type="similarity">
    <text evidence="1">Belongs to the mTERF family.</text>
</comment>
<keyword evidence="2" id="KW-0805">Transcription regulation</keyword>
<evidence type="ECO:0008006" key="6">
    <source>
        <dbReference type="Google" id="ProtNLM"/>
    </source>
</evidence>
<accession>A0AA88D832</accession>
<comment type="caution">
    <text evidence="4">The sequence shown here is derived from an EMBL/GenBank/DDBJ whole genome shotgun (WGS) entry which is preliminary data.</text>
</comment>
<keyword evidence="3" id="KW-0809">Transit peptide</keyword>